<comment type="similarity">
    <text evidence="6">Belongs to the peroxiredoxin family. Tpx subfamily.</text>
</comment>
<reference evidence="9" key="1">
    <citation type="journal article" date="2009" name="Appl. Environ. Microbiol.">
        <title>Complete genome sequence of the chemolithoautotrophic marine magnetotactic coccus strain MC-1.</title>
        <authorList>
            <person name="Schubbe S."/>
            <person name="Williams T.J."/>
            <person name="Xie G."/>
            <person name="Kiss H.E."/>
            <person name="Brettin T.S."/>
            <person name="Martinez D."/>
            <person name="Ross C.A."/>
            <person name="Schuler D."/>
            <person name="Cox B.L."/>
            <person name="Nealson K.H."/>
            <person name="Bazylinski D.A."/>
        </authorList>
    </citation>
    <scope>NUCLEOTIDE SEQUENCE [LARGE SCALE GENOMIC DNA]</scope>
    <source>
        <strain evidence="9">ATCC BAA-1437 / JCM 17883 / MC-1</strain>
    </source>
</reference>
<dbReference type="InterPro" id="IPR013766">
    <property type="entry name" value="Thioredoxin_domain"/>
</dbReference>
<keyword evidence="9" id="KW-1185">Reference proteome</keyword>
<accession>A0L9J8</accession>
<feature type="disulfide bond" description="Redox-active" evidence="6">
    <location>
        <begin position="60"/>
        <end position="94"/>
    </location>
</feature>
<comment type="subunit">
    <text evidence="6">Homodimer.</text>
</comment>
<gene>
    <name evidence="6" type="primary">tpx</name>
    <name evidence="8" type="ordered locus">Mmc1_2140</name>
</gene>
<dbReference type="EC" id="1.11.1.24" evidence="6"/>
<evidence type="ECO:0000256" key="5">
    <source>
        <dbReference type="ARBA" id="ARBA00023284"/>
    </source>
</evidence>
<dbReference type="Pfam" id="PF08534">
    <property type="entry name" value="Redoxin"/>
    <property type="match status" value="1"/>
</dbReference>
<feature type="active site" description="Cysteine sulfenic acid (-SOH) intermediate" evidence="6">
    <location>
        <position position="60"/>
    </location>
</feature>
<dbReference type="InterPro" id="IPR002065">
    <property type="entry name" value="TPX"/>
</dbReference>
<keyword evidence="3 6" id="KW-0560">Oxidoreductase</keyword>
<evidence type="ECO:0000256" key="3">
    <source>
        <dbReference type="ARBA" id="ARBA00023002"/>
    </source>
</evidence>
<dbReference type="NCBIfam" id="NF001808">
    <property type="entry name" value="PRK00522.1"/>
    <property type="match status" value="1"/>
</dbReference>
<dbReference type="RefSeq" id="WP_011713769.1">
    <property type="nucleotide sequence ID" value="NC_008576.1"/>
</dbReference>
<dbReference type="PANTHER" id="PTHR43110:SF1">
    <property type="entry name" value="THIOL PEROXIDASE"/>
    <property type="match status" value="1"/>
</dbReference>
<proteinExistence type="inferred from homology"/>
<dbReference type="InterPro" id="IPR036249">
    <property type="entry name" value="Thioredoxin-like_sf"/>
</dbReference>
<dbReference type="GO" id="GO:0008379">
    <property type="term" value="F:thioredoxin peroxidase activity"/>
    <property type="evidence" value="ECO:0007669"/>
    <property type="project" value="UniProtKB-UniRule"/>
</dbReference>
<dbReference type="PROSITE" id="PS51352">
    <property type="entry name" value="THIOREDOXIN_2"/>
    <property type="match status" value="1"/>
</dbReference>
<dbReference type="SUPFAM" id="SSF52833">
    <property type="entry name" value="Thioredoxin-like"/>
    <property type="match status" value="1"/>
</dbReference>
<dbReference type="AlphaFoldDB" id="A0L9J8"/>
<dbReference type="CDD" id="cd03014">
    <property type="entry name" value="PRX_Atyp2cys"/>
    <property type="match status" value="1"/>
</dbReference>
<dbReference type="HOGENOM" id="CLU_042529_12_2_5"/>
<evidence type="ECO:0000256" key="2">
    <source>
        <dbReference type="ARBA" id="ARBA00022862"/>
    </source>
</evidence>
<evidence type="ECO:0000313" key="8">
    <source>
        <dbReference type="EMBL" id="ABK44641.1"/>
    </source>
</evidence>
<dbReference type="KEGG" id="mgm:Mmc1_2140"/>
<dbReference type="PROSITE" id="PS01265">
    <property type="entry name" value="TPX"/>
    <property type="match status" value="1"/>
</dbReference>
<evidence type="ECO:0000256" key="6">
    <source>
        <dbReference type="HAMAP-Rule" id="MF_00269"/>
    </source>
</evidence>
<dbReference type="OrthoDB" id="9781543at2"/>
<dbReference type="EMBL" id="CP000471">
    <property type="protein sequence ID" value="ABK44641.1"/>
    <property type="molecule type" value="Genomic_DNA"/>
</dbReference>
<reference evidence="8 9" key="2">
    <citation type="journal article" date="2012" name="Int. J. Syst. Evol. Microbiol.">
        <title>Magnetococcus marinus gen. nov., sp. nov., a marine, magnetotactic bacterium that represents a novel lineage (Magnetococcaceae fam. nov.; Magnetococcales ord. nov.) at the base of the Alphaproteobacteria.</title>
        <authorList>
            <person name="Bazylinski D.A."/>
            <person name="Williams T.J."/>
            <person name="Lefevre C.T."/>
            <person name="Berg R.J."/>
            <person name="Zhang C.L."/>
            <person name="Bowser S.S."/>
            <person name="Dean A.J."/>
            <person name="Beveridge T.J."/>
        </authorList>
    </citation>
    <scope>NUCLEOTIDE SEQUENCE [LARGE SCALE GENOMIC DNA]</scope>
    <source>
        <strain evidence="9">ATCC BAA-1437 / JCM 17883 / MC-1</strain>
    </source>
</reference>
<dbReference type="InterPro" id="IPR018219">
    <property type="entry name" value="Tpx_CS"/>
</dbReference>
<dbReference type="eggNOG" id="COG2077">
    <property type="taxonomic scope" value="Bacteria"/>
</dbReference>
<keyword evidence="4 6" id="KW-1015">Disulfide bond</keyword>
<dbReference type="PANTHER" id="PTHR43110">
    <property type="entry name" value="THIOL PEROXIDASE"/>
    <property type="match status" value="1"/>
</dbReference>
<evidence type="ECO:0000259" key="7">
    <source>
        <dbReference type="PROSITE" id="PS51352"/>
    </source>
</evidence>
<name>A0L9J8_MAGMM</name>
<evidence type="ECO:0000256" key="1">
    <source>
        <dbReference type="ARBA" id="ARBA00022559"/>
    </source>
</evidence>
<keyword evidence="1 6" id="KW-0575">Peroxidase</keyword>
<keyword evidence="5 6" id="KW-0676">Redox-active center</keyword>
<dbReference type="STRING" id="156889.Mmc1_2140"/>
<keyword evidence="2 6" id="KW-0049">Antioxidant</keyword>
<sequence length="166" mass="17766">MAQITLKGNPIHTNGDLPSVGSAAPDFVLTGTDLKEVSLKDYAGKKVVLNIFPSLDTPVCAASVRQFNSNVDKMENTVVLCISRDLPFAHKRFCETEGLASVAGMSELRVVEFGEAYGVRIVDGPLAGLCARAVVILDETGKVVYTQQVPEIVEEPNYEAALAALK</sequence>
<dbReference type="HAMAP" id="MF_00269">
    <property type="entry name" value="Tpx"/>
    <property type="match status" value="1"/>
</dbReference>
<comment type="miscellaneous">
    <text evidence="6">The active site is a conserved redox-active cysteine residue, the peroxidatic cysteine (C(P)), which makes the nucleophilic attack on the peroxide substrate. The peroxide oxidizes the C(P)-SH to cysteine sulfenic acid (C(P)-SOH), which then reacts with another cysteine residue, the resolving cysteine (C(R)), to form a disulfide bridge. The disulfide is subsequently reduced by an appropriate electron donor to complete the catalytic cycle. In this atypical 2-Cys peroxiredoxin, C(R) is present in the same subunit to form an intramolecular disulfide. The disulfide is subsequently reduced by thioredoxin.</text>
</comment>
<evidence type="ECO:0000313" key="9">
    <source>
        <dbReference type="Proteomes" id="UP000002586"/>
    </source>
</evidence>
<dbReference type="Proteomes" id="UP000002586">
    <property type="component" value="Chromosome"/>
</dbReference>
<dbReference type="Gene3D" id="3.40.30.10">
    <property type="entry name" value="Glutaredoxin"/>
    <property type="match status" value="1"/>
</dbReference>
<dbReference type="InterPro" id="IPR013740">
    <property type="entry name" value="Redoxin"/>
</dbReference>
<feature type="domain" description="Thioredoxin" evidence="7">
    <location>
        <begin position="18"/>
        <end position="166"/>
    </location>
</feature>
<evidence type="ECO:0000256" key="4">
    <source>
        <dbReference type="ARBA" id="ARBA00023157"/>
    </source>
</evidence>
<protein>
    <recommendedName>
        <fullName evidence="6">Thiol peroxidase</fullName>
        <shortName evidence="6">Tpx</shortName>
        <ecNumber evidence="6">1.11.1.24</ecNumber>
    </recommendedName>
    <alternativeName>
        <fullName evidence="6">Peroxiredoxin tpx</fullName>
        <shortName evidence="6">Prx</shortName>
    </alternativeName>
    <alternativeName>
        <fullName evidence="6">Thioredoxin peroxidase</fullName>
    </alternativeName>
    <alternativeName>
        <fullName evidence="6">Thioredoxin-dependent peroxiredoxin</fullName>
    </alternativeName>
</protein>
<comment type="catalytic activity">
    <reaction evidence="6">
        <text>a hydroperoxide + [thioredoxin]-dithiol = an alcohol + [thioredoxin]-disulfide + H2O</text>
        <dbReference type="Rhea" id="RHEA:62620"/>
        <dbReference type="Rhea" id="RHEA-COMP:10698"/>
        <dbReference type="Rhea" id="RHEA-COMP:10700"/>
        <dbReference type="ChEBI" id="CHEBI:15377"/>
        <dbReference type="ChEBI" id="CHEBI:29950"/>
        <dbReference type="ChEBI" id="CHEBI:30879"/>
        <dbReference type="ChEBI" id="CHEBI:35924"/>
        <dbReference type="ChEBI" id="CHEBI:50058"/>
        <dbReference type="EC" id="1.11.1.24"/>
    </reaction>
</comment>
<comment type="function">
    <text evidence="6">Thiol-specific peroxidase that catalyzes the reduction of hydrogen peroxide and organic hydroperoxides to water and alcohols, respectively. Plays a role in cell protection against oxidative stress by detoxifying peroxides.</text>
</comment>
<dbReference type="InterPro" id="IPR050455">
    <property type="entry name" value="Tpx_Peroxidase_subfamily"/>
</dbReference>
<organism evidence="8 9">
    <name type="scientific">Magnetococcus marinus (strain ATCC BAA-1437 / JCM 17883 / MC-1)</name>
    <dbReference type="NCBI Taxonomy" id="156889"/>
    <lineage>
        <taxon>Bacteria</taxon>
        <taxon>Pseudomonadati</taxon>
        <taxon>Pseudomonadota</taxon>
        <taxon>Magnetococcia</taxon>
        <taxon>Magnetococcales</taxon>
        <taxon>Magnetococcaceae</taxon>
        <taxon>Magnetococcus</taxon>
    </lineage>
</organism>